<keyword evidence="3" id="KW-1185">Reference proteome</keyword>
<proteinExistence type="predicted"/>
<sequence length="177" mass="19698">MADYDFNPGGRLKLKGGVTDGGVKNLRRASPSLTRKGPNKRTVNIRRNFSLRQRVNLKLPGPLLPENPILPSRQTERQLQSGASRKSRSKDLQNVSQKWLSRLIRIVFTSSTLSWSRSANTTTSPRSVLDKTRVALHSPLGHSNSCPAICCTLCCIPNKLSFLVDNHSSLMSCLRFL</sequence>
<dbReference type="EMBL" id="KV428006">
    <property type="protein sequence ID" value="KZT43743.1"/>
    <property type="molecule type" value="Genomic_DNA"/>
</dbReference>
<feature type="region of interest" description="Disordered" evidence="1">
    <location>
        <begin position="60"/>
        <end position="91"/>
    </location>
</feature>
<reference evidence="2 3" key="1">
    <citation type="journal article" date="2016" name="Mol. Biol. Evol.">
        <title>Comparative Genomics of Early-Diverging Mushroom-Forming Fungi Provides Insights into the Origins of Lignocellulose Decay Capabilities.</title>
        <authorList>
            <person name="Nagy L.G."/>
            <person name="Riley R."/>
            <person name="Tritt A."/>
            <person name="Adam C."/>
            <person name="Daum C."/>
            <person name="Floudas D."/>
            <person name="Sun H."/>
            <person name="Yadav J.S."/>
            <person name="Pangilinan J."/>
            <person name="Larsson K.H."/>
            <person name="Matsuura K."/>
            <person name="Barry K."/>
            <person name="Labutti K."/>
            <person name="Kuo R."/>
            <person name="Ohm R.A."/>
            <person name="Bhattacharya S.S."/>
            <person name="Shirouzu T."/>
            <person name="Yoshinaga Y."/>
            <person name="Martin F.M."/>
            <person name="Grigoriev I.V."/>
            <person name="Hibbett D.S."/>
        </authorList>
    </citation>
    <scope>NUCLEOTIDE SEQUENCE [LARGE SCALE GENOMIC DNA]</scope>
    <source>
        <strain evidence="2 3">HHB10207 ss-3</strain>
    </source>
</reference>
<organism evidence="2 3">
    <name type="scientific">Sistotremastrum suecicum HHB10207 ss-3</name>
    <dbReference type="NCBI Taxonomy" id="1314776"/>
    <lineage>
        <taxon>Eukaryota</taxon>
        <taxon>Fungi</taxon>
        <taxon>Dikarya</taxon>
        <taxon>Basidiomycota</taxon>
        <taxon>Agaricomycotina</taxon>
        <taxon>Agaricomycetes</taxon>
        <taxon>Sistotremastrales</taxon>
        <taxon>Sistotremastraceae</taxon>
        <taxon>Sistotremastrum</taxon>
    </lineage>
</organism>
<accession>A0A166IHD5</accession>
<name>A0A166IHD5_9AGAM</name>
<gene>
    <name evidence="2" type="ORF">SISSUDRAFT_494344</name>
</gene>
<dbReference type="OrthoDB" id="205403at2759"/>
<dbReference type="Proteomes" id="UP000076798">
    <property type="component" value="Unassembled WGS sequence"/>
</dbReference>
<evidence type="ECO:0000313" key="3">
    <source>
        <dbReference type="Proteomes" id="UP000076798"/>
    </source>
</evidence>
<protein>
    <submittedName>
        <fullName evidence="2">Uncharacterized protein</fullName>
    </submittedName>
</protein>
<evidence type="ECO:0000313" key="2">
    <source>
        <dbReference type="EMBL" id="KZT43743.1"/>
    </source>
</evidence>
<dbReference type="AlphaFoldDB" id="A0A166IHD5"/>
<evidence type="ECO:0000256" key="1">
    <source>
        <dbReference type="SAM" id="MobiDB-lite"/>
    </source>
</evidence>